<proteinExistence type="inferred from homology"/>
<dbReference type="GO" id="GO:0009307">
    <property type="term" value="P:DNA restriction-modification system"/>
    <property type="evidence" value="ECO:0007669"/>
    <property type="project" value="UniProtKB-KW"/>
</dbReference>
<keyword evidence="2" id="KW-0680">Restriction system</keyword>
<dbReference type="SUPFAM" id="SSF116734">
    <property type="entry name" value="DNA methylase specificity domain"/>
    <property type="match status" value="2"/>
</dbReference>
<sequence>MIQKGYKKTKIGIIPDNWEVVKLREVFEKSFYGISSATKNIGKYPVLKMNNMQNGSLSIDNLSYIDLEDTDFKKYKLQKGDILLNRTNSSELVGKISLFNLDGDYLTASYIVTYRPNKNILNSIFINNILNTTLFQTKIKNISTKGVSQSNINPTSFKKKIIIPLPPLKEQEKIAKILTLWDSAILKQSNLIDEKENFKKALMQRLLSGKTHFPEFKDNWKEVRLGEIFKEYAEFNNLNLKQYTIGKNGINEIKDYKYNTKKHKIFKKNDLIIGLGVNEVNTNIFIENGCCSPIYRTYSININLIKPIFSYYYLPRALNFIKHLISKKSTRREFEFDGKEFIKQNIKLPSLKEQEKIAKILTLCDDEINLLKQELENLKEQKQGLMQKLLSGKVRV</sequence>
<keyword evidence="3" id="KW-0238">DNA-binding</keyword>
<organism evidence="6 7">
    <name type="scientific">Campylobacter blaseri</name>
    <dbReference type="NCBI Taxonomy" id="2042961"/>
    <lineage>
        <taxon>Bacteria</taxon>
        <taxon>Pseudomonadati</taxon>
        <taxon>Campylobacterota</taxon>
        <taxon>Epsilonproteobacteria</taxon>
        <taxon>Campylobacterales</taxon>
        <taxon>Campylobacteraceae</taxon>
        <taxon>Campylobacter</taxon>
    </lineage>
</organism>
<evidence type="ECO:0000256" key="4">
    <source>
        <dbReference type="SAM" id="Coils"/>
    </source>
</evidence>
<name>A0A2P8QYI1_9BACT</name>
<evidence type="ECO:0000256" key="1">
    <source>
        <dbReference type="ARBA" id="ARBA00010923"/>
    </source>
</evidence>
<dbReference type="InterPro" id="IPR052021">
    <property type="entry name" value="Type-I_RS_S_subunit"/>
</dbReference>
<dbReference type="InterPro" id="IPR044946">
    <property type="entry name" value="Restrct_endonuc_typeI_TRD_sf"/>
</dbReference>
<reference evidence="7" key="1">
    <citation type="submission" date="2017-10" db="EMBL/GenBank/DDBJ databases">
        <title>Campylobacter species from seals.</title>
        <authorList>
            <person name="Gilbert M.J."/>
            <person name="Zomer A.L."/>
            <person name="Timmerman A.J."/>
            <person name="Duim B."/>
            <person name="Wagenaar J.A."/>
        </authorList>
    </citation>
    <scope>NUCLEOTIDE SEQUENCE [LARGE SCALE GENOMIC DNA]</scope>
    <source>
        <strain evidence="7">17S00004-5</strain>
    </source>
</reference>
<keyword evidence="4" id="KW-0175">Coiled coil</keyword>
<feature type="coiled-coil region" evidence="4">
    <location>
        <begin position="361"/>
        <end position="388"/>
    </location>
</feature>
<evidence type="ECO:0000313" key="7">
    <source>
        <dbReference type="Proteomes" id="UP000240535"/>
    </source>
</evidence>
<keyword evidence="7" id="KW-1185">Reference proteome</keyword>
<dbReference type="Proteomes" id="UP000240535">
    <property type="component" value="Unassembled WGS sequence"/>
</dbReference>
<gene>
    <name evidence="6" type="ORF">CQ405_08805</name>
</gene>
<dbReference type="GO" id="GO:0003677">
    <property type="term" value="F:DNA binding"/>
    <property type="evidence" value="ECO:0007669"/>
    <property type="project" value="UniProtKB-KW"/>
</dbReference>
<dbReference type="RefSeq" id="WP_106872789.1">
    <property type="nucleotide sequence ID" value="NZ_CP053841.1"/>
</dbReference>
<accession>A0A2P8QYI1</accession>
<evidence type="ECO:0000259" key="5">
    <source>
        <dbReference type="Pfam" id="PF01420"/>
    </source>
</evidence>
<dbReference type="PANTHER" id="PTHR30408">
    <property type="entry name" value="TYPE-1 RESTRICTION ENZYME ECOKI SPECIFICITY PROTEIN"/>
    <property type="match status" value="1"/>
</dbReference>
<dbReference type="CDD" id="cd17524">
    <property type="entry name" value="RMtype1_S_EcoUTORF5051P-TRD2-CR2_like"/>
    <property type="match status" value="1"/>
</dbReference>
<comment type="similarity">
    <text evidence="1">Belongs to the type-I restriction system S methylase family.</text>
</comment>
<feature type="domain" description="Type I restriction modification DNA specificity" evidence="5">
    <location>
        <begin position="15"/>
        <end position="189"/>
    </location>
</feature>
<comment type="caution">
    <text evidence="6">The sequence shown here is derived from an EMBL/GenBank/DDBJ whole genome shotgun (WGS) entry which is preliminary data.</text>
</comment>
<dbReference type="Pfam" id="PF01420">
    <property type="entry name" value="Methylase_S"/>
    <property type="match status" value="2"/>
</dbReference>
<evidence type="ECO:0000313" key="6">
    <source>
        <dbReference type="EMBL" id="PSM51318.1"/>
    </source>
</evidence>
<protein>
    <recommendedName>
        <fullName evidence="5">Type I restriction modification DNA specificity domain-containing protein</fullName>
    </recommendedName>
</protein>
<evidence type="ECO:0000256" key="2">
    <source>
        <dbReference type="ARBA" id="ARBA00022747"/>
    </source>
</evidence>
<dbReference type="InterPro" id="IPR000055">
    <property type="entry name" value="Restrct_endonuc_typeI_TRD"/>
</dbReference>
<dbReference type="PANTHER" id="PTHR30408:SF12">
    <property type="entry name" value="TYPE I RESTRICTION ENZYME MJAVIII SPECIFICITY SUBUNIT"/>
    <property type="match status" value="1"/>
</dbReference>
<evidence type="ECO:0000256" key="3">
    <source>
        <dbReference type="ARBA" id="ARBA00023125"/>
    </source>
</evidence>
<feature type="domain" description="Type I restriction modification DNA specificity" evidence="5">
    <location>
        <begin position="218"/>
        <end position="379"/>
    </location>
</feature>
<dbReference type="EMBL" id="PDHH01000009">
    <property type="protein sequence ID" value="PSM51318.1"/>
    <property type="molecule type" value="Genomic_DNA"/>
</dbReference>
<dbReference type="OrthoDB" id="5323932at2"/>
<dbReference type="AlphaFoldDB" id="A0A2P8QYI1"/>
<dbReference type="Gene3D" id="1.10.287.1120">
    <property type="entry name" value="Bipartite methylase S protein"/>
    <property type="match status" value="1"/>
</dbReference>
<dbReference type="Gene3D" id="3.90.220.20">
    <property type="entry name" value="DNA methylase specificity domains"/>
    <property type="match status" value="2"/>
</dbReference>